<dbReference type="Proteomes" id="UP000831290">
    <property type="component" value="Chromosome"/>
</dbReference>
<evidence type="ECO:0000259" key="1">
    <source>
        <dbReference type="Pfam" id="PF00903"/>
    </source>
</evidence>
<organism evidence="2 3">
    <name type="scientific">Abyssalbus ytuae</name>
    <dbReference type="NCBI Taxonomy" id="2926907"/>
    <lineage>
        <taxon>Bacteria</taxon>
        <taxon>Pseudomonadati</taxon>
        <taxon>Bacteroidota</taxon>
        <taxon>Flavobacteriia</taxon>
        <taxon>Flavobacteriales</taxon>
        <taxon>Flavobacteriaceae</taxon>
        <taxon>Abyssalbus</taxon>
    </lineage>
</organism>
<dbReference type="EMBL" id="CP094358">
    <property type="protein sequence ID" value="UOB16332.1"/>
    <property type="molecule type" value="Genomic_DNA"/>
</dbReference>
<dbReference type="InterPro" id="IPR004360">
    <property type="entry name" value="Glyas_Fos-R_dOase_dom"/>
</dbReference>
<dbReference type="KEGG" id="fbm:MQE35_11345"/>
<name>A0A9E7CTK4_9FLAO</name>
<sequence>MKDNILGLRTTIYKVPDLNEAKEWYSKVFKIEPYFDEPFYVGFNIEGYELGLIPEDIPADKKTDNVLSYWGVENIEKEYNRIISLGGIESEKVKNVGGEIVIATLKDPWGNTIGLIYNPGFKNE</sequence>
<keyword evidence="3" id="KW-1185">Reference proteome</keyword>
<protein>
    <submittedName>
        <fullName evidence="2">VOC family protein</fullName>
    </submittedName>
</protein>
<evidence type="ECO:0000313" key="3">
    <source>
        <dbReference type="Proteomes" id="UP000831290"/>
    </source>
</evidence>
<proteinExistence type="predicted"/>
<accession>A0A9E7CTK4</accession>
<dbReference type="Pfam" id="PF00903">
    <property type="entry name" value="Glyoxalase"/>
    <property type="match status" value="1"/>
</dbReference>
<reference evidence="2" key="1">
    <citation type="submission" date="2022-03" db="EMBL/GenBank/DDBJ databases">
        <title>Description of Abyssus ytuae gen. nov., sp. nov., a novel member of the family Flavobacteriaceae isolated from the sediment of Mariana Trench.</title>
        <authorList>
            <person name="Zhang J."/>
            <person name="Xu X."/>
        </authorList>
    </citation>
    <scope>NUCLEOTIDE SEQUENCE</scope>
    <source>
        <strain evidence="2">MT3330</strain>
    </source>
</reference>
<feature type="domain" description="Glyoxalase/fosfomycin resistance/dioxygenase" evidence="1">
    <location>
        <begin position="14"/>
        <end position="113"/>
    </location>
</feature>
<evidence type="ECO:0000313" key="2">
    <source>
        <dbReference type="EMBL" id="UOB16332.1"/>
    </source>
</evidence>
<dbReference type="Gene3D" id="3.10.180.10">
    <property type="entry name" value="2,3-Dihydroxybiphenyl 1,2-Dioxygenase, domain 1"/>
    <property type="match status" value="1"/>
</dbReference>
<dbReference type="RefSeq" id="WP_255841507.1">
    <property type="nucleotide sequence ID" value="NZ_CP094358.1"/>
</dbReference>
<dbReference type="InterPro" id="IPR029068">
    <property type="entry name" value="Glyas_Bleomycin-R_OHBP_Dase"/>
</dbReference>
<dbReference type="AlphaFoldDB" id="A0A9E7CTK4"/>
<dbReference type="SUPFAM" id="SSF54593">
    <property type="entry name" value="Glyoxalase/Bleomycin resistance protein/Dihydroxybiphenyl dioxygenase"/>
    <property type="match status" value="1"/>
</dbReference>
<gene>
    <name evidence="2" type="ORF">MQE35_11345</name>
</gene>